<comment type="caution">
    <text evidence="1">The sequence shown here is derived from an EMBL/GenBank/DDBJ whole genome shotgun (WGS) entry which is preliminary data.</text>
</comment>
<dbReference type="AlphaFoldDB" id="A0ABD0KGV1"/>
<organism evidence="1 2">
    <name type="scientific">Batillaria attramentaria</name>
    <dbReference type="NCBI Taxonomy" id="370345"/>
    <lineage>
        <taxon>Eukaryota</taxon>
        <taxon>Metazoa</taxon>
        <taxon>Spiralia</taxon>
        <taxon>Lophotrochozoa</taxon>
        <taxon>Mollusca</taxon>
        <taxon>Gastropoda</taxon>
        <taxon>Caenogastropoda</taxon>
        <taxon>Sorbeoconcha</taxon>
        <taxon>Cerithioidea</taxon>
        <taxon>Batillariidae</taxon>
        <taxon>Batillaria</taxon>
    </lineage>
</organism>
<proteinExistence type="predicted"/>
<keyword evidence="2" id="KW-1185">Reference proteome</keyword>
<accession>A0ABD0KGV1</accession>
<gene>
    <name evidence="1" type="ORF">BaRGS_00022538</name>
</gene>
<sequence>MGQSGDIYARSVQTGYSHSGSSLFNRANHSDKAVKLADCSKARQSGELCQGFCPSFAVRGTRSKKRLATGITEISWQRGLKVHLSSFEKKAGTWPGDRGSPGRQGV</sequence>
<reference evidence="1 2" key="1">
    <citation type="journal article" date="2023" name="Sci. Data">
        <title>Genome assembly of the Korean intertidal mud-creeper Batillaria attramentaria.</title>
        <authorList>
            <person name="Patra A.K."/>
            <person name="Ho P.T."/>
            <person name="Jun S."/>
            <person name="Lee S.J."/>
            <person name="Kim Y."/>
            <person name="Won Y.J."/>
        </authorList>
    </citation>
    <scope>NUCLEOTIDE SEQUENCE [LARGE SCALE GENOMIC DNA]</scope>
    <source>
        <strain evidence="1">Wonlab-2016</strain>
    </source>
</reference>
<name>A0ABD0KGV1_9CAEN</name>
<evidence type="ECO:0000313" key="2">
    <source>
        <dbReference type="Proteomes" id="UP001519460"/>
    </source>
</evidence>
<evidence type="ECO:0000313" key="1">
    <source>
        <dbReference type="EMBL" id="KAK7486215.1"/>
    </source>
</evidence>
<dbReference type="Proteomes" id="UP001519460">
    <property type="component" value="Unassembled WGS sequence"/>
</dbReference>
<protein>
    <submittedName>
        <fullName evidence="1">Uncharacterized protein</fullName>
    </submittedName>
</protein>
<dbReference type="EMBL" id="JACVVK020000182">
    <property type="protein sequence ID" value="KAK7486215.1"/>
    <property type="molecule type" value="Genomic_DNA"/>
</dbReference>